<dbReference type="InterPro" id="IPR036322">
    <property type="entry name" value="WD40_repeat_dom_sf"/>
</dbReference>
<evidence type="ECO:0000256" key="12">
    <source>
        <dbReference type="SAM" id="MobiDB-lite"/>
    </source>
</evidence>
<keyword evidence="7" id="KW-0677">Repeat</keyword>
<proteinExistence type="inferred from homology"/>
<dbReference type="GO" id="GO:0045503">
    <property type="term" value="F:dynein light chain binding"/>
    <property type="evidence" value="ECO:0007669"/>
    <property type="project" value="TreeGrafter"/>
</dbReference>
<dbReference type="SUPFAM" id="SSF50978">
    <property type="entry name" value="WD40 repeat-like"/>
    <property type="match status" value="1"/>
</dbReference>
<evidence type="ECO:0000256" key="6">
    <source>
        <dbReference type="ARBA" id="ARBA00022701"/>
    </source>
</evidence>
<dbReference type="Gene3D" id="2.130.10.10">
    <property type="entry name" value="YVTN repeat-like/Quinoprotein amine dehydrogenase"/>
    <property type="match status" value="1"/>
</dbReference>
<dbReference type="Proteomes" id="UP000812440">
    <property type="component" value="Unassembled WGS sequence"/>
</dbReference>
<protein>
    <recommendedName>
        <fullName evidence="15">Dynein intermediate chain 1, axonemal</fullName>
    </recommendedName>
</protein>
<dbReference type="InterPro" id="IPR050687">
    <property type="entry name" value="Dynein_IC"/>
</dbReference>
<gene>
    <name evidence="13" type="ORF">GDO86_020647</name>
</gene>
<keyword evidence="4" id="KW-0963">Cytoplasm</keyword>
<keyword evidence="6" id="KW-0493">Microtubule</keyword>
<evidence type="ECO:0000256" key="7">
    <source>
        <dbReference type="ARBA" id="ARBA00022737"/>
    </source>
</evidence>
<sequence>ERAYKPISSVDQLAIHFSLDGNMLHKDSDEARRQKLRMGVLEADRPSLTLSSSEVPPSDSAVTQPGRSQRKKRPLIHSRGTEDECSEEKETPKPRKDRKLTNHFNFTESERECQTEPPPTRVFSATANQWEIYDIYVEELKKQQKMKDKQKAPVSKNEDNVHNRRKLTALEFQSDDISKLEKSLKIMERMVIRIYSMTLHRSVLNTVIGDFKYFEDPADEFREQEGTLLPLWKFQYDKAKRLSVTALCWHPKYKDMFGVGHGSYDFTRQSGGMLLFYSTKNPSFPEYAFSTDSGVMCLDIHRDHPYLVVAGFYNGNVAIYNLKSDTPQPNFTSTAKSGKHTDPVWQ</sequence>
<evidence type="ECO:0000256" key="11">
    <source>
        <dbReference type="ARBA" id="ARBA00023273"/>
    </source>
</evidence>
<feature type="non-terminal residue" evidence="13">
    <location>
        <position position="346"/>
    </location>
</feature>
<keyword evidence="9" id="KW-0505">Motor protein</keyword>
<evidence type="ECO:0000313" key="14">
    <source>
        <dbReference type="Proteomes" id="UP000812440"/>
    </source>
</evidence>
<evidence type="ECO:0000256" key="8">
    <source>
        <dbReference type="ARBA" id="ARBA00023017"/>
    </source>
</evidence>
<evidence type="ECO:0008006" key="15">
    <source>
        <dbReference type="Google" id="ProtNLM"/>
    </source>
</evidence>
<dbReference type="InterPro" id="IPR015943">
    <property type="entry name" value="WD40/YVTN_repeat-like_dom_sf"/>
</dbReference>
<evidence type="ECO:0000256" key="4">
    <source>
        <dbReference type="ARBA" id="ARBA00022490"/>
    </source>
</evidence>
<comment type="caution">
    <text evidence="13">The sequence shown here is derived from an EMBL/GenBank/DDBJ whole genome shotgun (WGS) entry which is preliminary data.</text>
</comment>
<dbReference type="GO" id="GO:0036158">
    <property type="term" value="P:outer dynein arm assembly"/>
    <property type="evidence" value="ECO:0007669"/>
    <property type="project" value="TreeGrafter"/>
</dbReference>
<dbReference type="OrthoDB" id="10261376at2759"/>
<comment type="similarity">
    <text evidence="3">Belongs to the dynein intermediate chain family.</text>
</comment>
<dbReference type="GO" id="GO:0036157">
    <property type="term" value="C:outer dynein arm"/>
    <property type="evidence" value="ECO:0007669"/>
    <property type="project" value="TreeGrafter"/>
</dbReference>
<dbReference type="PANTHER" id="PTHR12442:SF11">
    <property type="entry name" value="DYNEIN AXONEMAL INTERMEDIATE CHAIN 1"/>
    <property type="match status" value="1"/>
</dbReference>
<evidence type="ECO:0000256" key="10">
    <source>
        <dbReference type="ARBA" id="ARBA00023212"/>
    </source>
</evidence>
<feature type="region of interest" description="Disordered" evidence="12">
    <location>
        <begin position="38"/>
        <end position="121"/>
    </location>
</feature>
<comment type="subcellular location">
    <subcellularLocation>
        <location evidence="1">Cell projection</location>
        <location evidence="1">Cilium</location>
    </subcellularLocation>
    <subcellularLocation>
        <location evidence="2">Cytoplasm</location>
        <location evidence="2">Cytoskeleton</location>
    </subcellularLocation>
</comment>
<dbReference type="AlphaFoldDB" id="A0A8T2ICW3"/>
<keyword evidence="11" id="KW-0966">Cell projection</keyword>
<evidence type="ECO:0000313" key="13">
    <source>
        <dbReference type="EMBL" id="KAG8430419.1"/>
    </source>
</evidence>
<evidence type="ECO:0000256" key="2">
    <source>
        <dbReference type="ARBA" id="ARBA00004245"/>
    </source>
</evidence>
<accession>A0A8T2ICW3</accession>
<evidence type="ECO:0000256" key="9">
    <source>
        <dbReference type="ARBA" id="ARBA00023175"/>
    </source>
</evidence>
<dbReference type="EMBL" id="JAACNH010001002">
    <property type="protein sequence ID" value="KAG8430419.1"/>
    <property type="molecule type" value="Genomic_DNA"/>
</dbReference>
<feature type="non-terminal residue" evidence="13">
    <location>
        <position position="1"/>
    </location>
</feature>
<evidence type="ECO:0000256" key="3">
    <source>
        <dbReference type="ARBA" id="ARBA00011059"/>
    </source>
</evidence>
<evidence type="ECO:0000256" key="5">
    <source>
        <dbReference type="ARBA" id="ARBA00022574"/>
    </source>
</evidence>
<keyword evidence="5" id="KW-0853">WD repeat</keyword>
<keyword evidence="10" id="KW-0206">Cytoskeleton</keyword>
<dbReference type="PANTHER" id="PTHR12442">
    <property type="entry name" value="DYNEIN INTERMEDIATE CHAIN"/>
    <property type="match status" value="1"/>
</dbReference>
<organism evidence="13 14">
    <name type="scientific">Hymenochirus boettgeri</name>
    <name type="common">Congo dwarf clawed frog</name>
    <dbReference type="NCBI Taxonomy" id="247094"/>
    <lineage>
        <taxon>Eukaryota</taxon>
        <taxon>Metazoa</taxon>
        <taxon>Chordata</taxon>
        <taxon>Craniata</taxon>
        <taxon>Vertebrata</taxon>
        <taxon>Euteleostomi</taxon>
        <taxon>Amphibia</taxon>
        <taxon>Batrachia</taxon>
        <taxon>Anura</taxon>
        <taxon>Pipoidea</taxon>
        <taxon>Pipidae</taxon>
        <taxon>Pipinae</taxon>
        <taxon>Hymenochirus</taxon>
    </lineage>
</organism>
<name>A0A8T2ICW3_9PIPI</name>
<evidence type="ECO:0000256" key="1">
    <source>
        <dbReference type="ARBA" id="ARBA00004138"/>
    </source>
</evidence>
<dbReference type="GO" id="GO:0045504">
    <property type="term" value="F:dynein heavy chain binding"/>
    <property type="evidence" value="ECO:0007669"/>
    <property type="project" value="TreeGrafter"/>
</dbReference>
<keyword evidence="8" id="KW-0243">Dynein</keyword>
<dbReference type="GO" id="GO:0003341">
    <property type="term" value="P:cilium movement"/>
    <property type="evidence" value="ECO:0007669"/>
    <property type="project" value="TreeGrafter"/>
</dbReference>
<reference evidence="13" key="1">
    <citation type="thesis" date="2020" institute="ProQuest LLC" country="789 East Eisenhower Parkway, Ann Arbor, MI, USA">
        <title>Comparative Genomics and Chromosome Evolution.</title>
        <authorList>
            <person name="Mudd A.B."/>
        </authorList>
    </citation>
    <scope>NUCLEOTIDE SEQUENCE</scope>
    <source>
        <strain evidence="13">Female2</strain>
        <tissue evidence="13">Blood</tissue>
    </source>
</reference>
<dbReference type="GO" id="GO:0005874">
    <property type="term" value="C:microtubule"/>
    <property type="evidence" value="ECO:0007669"/>
    <property type="project" value="UniProtKB-KW"/>
</dbReference>
<feature type="compositionally biased region" description="Polar residues" evidence="12">
    <location>
        <begin position="48"/>
        <end position="67"/>
    </location>
</feature>
<keyword evidence="14" id="KW-1185">Reference proteome</keyword>